<name>A0ACD4WI67_STRVN</name>
<keyword evidence="2" id="KW-1185">Reference proteome</keyword>
<protein>
    <submittedName>
        <fullName evidence="1">Restriction endonuclease</fullName>
    </submittedName>
</protein>
<sequence>MTEVHLVEHGPARIVSLPYAAGRALAELKVVDAAPDPHEPELWRLKAGSKVGAVALDVPGGETVSLRITPKLPVRRLFFLVGYSRDPGGWRDGDVDVGGHDELLPAIAHTVERQTDRALRQGLLQGYRYTEATEFVVRGRIREADQIRRRFGAPFPAEIAYDEFSTDIAENRILRSAVERLLRVHGVPGAVRTRLVHQRARLAEVTPLAKGQSLPGWQPSRLNARYHRALRLAKLVLDNASVEHLPGGVRMNGFLFDMNTIFEDFVCVGLREALSAYGGHAALQARNVYLDEAQLIRMRPDLIWYDDSGASLVVADAKYKLGKPHGYPDADLYQILAYSTSLGLKDGHLVYAKGNAPHAGHLVRHSGITLHQHALDLDRPSSTLLRDIRALAARMVRPRSG</sequence>
<dbReference type="EMBL" id="CP137734">
    <property type="protein sequence ID" value="WOY97458.1"/>
    <property type="molecule type" value="Genomic_DNA"/>
</dbReference>
<dbReference type="Proteomes" id="UP001303608">
    <property type="component" value="Chromosome"/>
</dbReference>
<accession>A0ACD4WI67</accession>
<keyword evidence="1" id="KW-0255">Endonuclease</keyword>
<keyword evidence="1" id="KW-0540">Nuclease</keyword>
<proteinExistence type="predicted"/>
<evidence type="ECO:0000313" key="1">
    <source>
        <dbReference type="EMBL" id="WOY97458.1"/>
    </source>
</evidence>
<evidence type="ECO:0000313" key="2">
    <source>
        <dbReference type="Proteomes" id="UP001303608"/>
    </source>
</evidence>
<keyword evidence="1" id="KW-0378">Hydrolase</keyword>
<reference evidence="1" key="1">
    <citation type="submission" date="2023-10" db="EMBL/GenBank/DDBJ databases">
        <title>The genome sequence of Streptomyces violaceoruber CGMCC 4.1801.</title>
        <authorList>
            <person name="Mo P."/>
        </authorList>
    </citation>
    <scope>NUCLEOTIDE SEQUENCE</scope>
    <source>
        <strain evidence="1">CGMCC 4.1801</strain>
    </source>
</reference>
<organism evidence="1 2">
    <name type="scientific">Streptomyces violaceoruber</name>
    <dbReference type="NCBI Taxonomy" id="1935"/>
    <lineage>
        <taxon>Bacteria</taxon>
        <taxon>Bacillati</taxon>
        <taxon>Actinomycetota</taxon>
        <taxon>Actinomycetes</taxon>
        <taxon>Kitasatosporales</taxon>
        <taxon>Streptomycetaceae</taxon>
        <taxon>Streptomyces</taxon>
        <taxon>Streptomyces violaceoruber group</taxon>
    </lineage>
</organism>
<gene>
    <name evidence="1" type="ORF">R2E43_08370</name>
</gene>